<evidence type="ECO:0000256" key="8">
    <source>
        <dbReference type="PROSITE-ProRule" id="PRU10052"/>
    </source>
</evidence>
<dbReference type="GO" id="GO:0071555">
    <property type="term" value="P:cell wall organization"/>
    <property type="evidence" value="ECO:0007669"/>
    <property type="project" value="UniProtKB-KW"/>
</dbReference>
<keyword evidence="5 9" id="KW-0378">Hydrolase</keyword>
<dbReference type="Gramene" id="Kaladp0058s0055.1.v1.1">
    <property type="protein sequence ID" value="Kaladp0058s0055.1.v1.1"/>
    <property type="gene ID" value="Kaladp0058s0055.v1.1"/>
</dbReference>
<dbReference type="OMA" id="WEAVCIG"/>
<keyword evidence="11" id="KW-1185">Reference proteome</keyword>
<comment type="subcellular location">
    <subcellularLocation>
        <location evidence="1">Secreted</location>
        <location evidence="1">Cell wall</location>
    </subcellularLocation>
</comment>
<dbReference type="Pfam" id="PF00295">
    <property type="entry name" value="Glyco_hydro_28"/>
    <property type="match status" value="1"/>
</dbReference>
<dbReference type="GO" id="GO:0004650">
    <property type="term" value="F:polygalacturonase activity"/>
    <property type="evidence" value="ECO:0007669"/>
    <property type="project" value="InterPro"/>
</dbReference>
<name>A0A7N0U8C1_KALFE</name>
<evidence type="ECO:0000256" key="3">
    <source>
        <dbReference type="ARBA" id="ARBA00022512"/>
    </source>
</evidence>
<evidence type="ECO:0000256" key="2">
    <source>
        <dbReference type="ARBA" id="ARBA00008834"/>
    </source>
</evidence>
<keyword evidence="4" id="KW-0964">Secreted</keyword>
<evidence type="ECO:0000256" key="9">
    <source>
        <dbReference type="RuleBase" id="RU361169"/>
    </source>
</evidence>
<dbReference type="InterPro" id="IPR006626">
    <property type="entry name" value="PbH1"/>
</dbReference>
<keyword evidence="6 9" id="KW-0326">Glycosidase</keyword>
<dbReference type="EnsemblPlants" id="Kaladp0058s0055.1.v1.1">
    <property type="protein sequence ID" value="Kaladp0058s0055.1.v1.1"/>
    <property type="gene ID" value="Kaladp0058s0055.v1.1"/>
</dbReference>
<dbReference type="PROSITE" id="PS00502">
    <property type="entry name" value="POLYGALACTURONASE"/>
    <property type="match status" value="1"/>
</dbReference>
<dbReference type="Proteomes" id="UP000594263">
    <property type="component" value="Unplaced"/>
</dbReference>
<dbReference type="SUPFAM" id="SSF51126">
    <property type="entry name" value="Pectin lyase-like"/>
    <property type="match status" value="1"/>
</dbReference>
<organism evidence="10 11">
    <name type="scientific">Kalanchoe fedtschenkoi</name>
    <name type="common">Lavender scallops</name>
    <name type="synonym">South American air plant</name>
    <dbReference type="NCBI Taxonomy" id="63787"/>
    <lineage>
        <taxon>Eukaryota</taxon>
        <taxon>Viridiplantae</taxon>
        <taxon>Streptophyta</taxon>
        <taxon>Embryophyta</taxon>
        <taxon>Tracheophyta</taxon>
        <taxon>Spermatophyta</taxon>
        <taxon>Magnoliopsida</taxon>
        <taxon>eudicotyledons</taxon>
        <taxon>Gunneridae</taxon>
        <taxon>Pentapetalae</taxon>
        <taxon>Saxifragales</taxon>
        <taxon>Crassulaceae</taxon>
        <taxon>Kalanchoe</taxon>
    </lineage>
</organism>
<dbReference type="PANTHER" id="PTHR31375">
    <property type="match status" value="1"/>
</dbReference>
<evidence type="ECO:0000256" key="1">
    <source>
        <dbReference type="ARBA" id="ARBA00004191"/>
    </source>
</evidence>
<evidence type="ECO:0008006" key="12">
    <source>
        <dbReference type="Google" id="ProtNLM"/>
    </source>
</evidence>
<protein>
    <recommendedName>
        <fullName evidence="12">Polygalacturonase</fullName>
    </recommendedName>
</protein>
<evidence type="ECO:0000256" key="5">
    <source>
        <dbReference type="ARBA" id="ARBA00022801"/>
    </source>
</evidence>
<comment type="similarity">
    <text evidence="2 9">Belongs to the glycosyl hydrolase 28 family.</text>
</comment>
<sequence>MSYLFRNEAPDHDELVLFISAAALCHRVAYAAVQDVTQHGAVGDGSTNDAWNLPGFHRFLDPQAFEKAWDEACNADESSTLLIPAGKTFLVHPLSFNGPCKASKVEIQVLGNVVAPTDKDAWGHCTNWITIQKIDNLAVSGTGGFNAQGDNWWHGPLKKACKHPPTSLHFDGCNGLTISGIHSKDSPKNHFIARCNNVTVSNIEITAPEKSPNTDGIDVSSSTDVHVRDSQIGTGDDCIAINNQCSNIQITGVHCGPGHGISVGSLGKNGADVAVEHILVQHCTLTGTENGARIKTCGYARNITYKNITLDDVNNPIIINQHYEGKHDSLLGQDTALEISNVTFSGFTGTSHDNHAITLDCTPEGQGCTGLVIEDVTITTASGGTPEASCTNAHGTARNTSPPVGCLSEGQPFFDRGRLW</sequence>
<evidence type="ECO:0000256" key="7">
    <source>
        <dbReference type="ARBA" id="ARBA00023316"/>
    </source>
</evidence>
<proteinExistence type="inferred from homology"/>
<dbReference type="InterPro" id="IPR012334">
    <property type="entry name" value="Pectin_lyas_fold"/>
</dbReference>
<reference evidence="10" key="1">
    <citation type="submission" date="2021-01" db="UniProtKB">
        <authorList>
            <consortium name="EnsemblPlants"/>
        </authorList>
    </citation>
    <scope>IDENTIFICATION</scope>
</reference>
<dbReference type="InterPro" id="IPR011050">
    <property type="entry name" value="Pectin_lyase_fold/virulence"/>
</dbReference>
<dbReference type="AlphaFoldDB" id="A0A7N0U8C1"/>
<dbReference type="InterPro" id="IPR000743">
    <property type="entry name" value="Glyco_hydro_28"/>
</dbReference>
<keyword evidence="3" id="KW-0134">Cell wall</keyword>
<evidence type="ECO:0000313" key="11">
    <source>
        <dbReference type="Proteomes" id="UP000594263"/>
    </source>
</evidence>
<feature type="active site" evidence="8">
    <location>
        <position position="259"/>
    </location>
</feature>
<dbReference type="GO" id="GO:0005975">
    <property type="term" value="P:carbohydrate metabolic process"/>
    <property type="evidence" value="ECO:0007669"/>
    <property type="project" value="InterPro"/>
</dbReference>
<dbReference type="Gene3D" id="2.160.20.10">
    <property type="entry name" value="Single-stranded right-handed beta-helix, Pectin lyase-like"/>
    <property type="match status" value="1"/>
</dbReference>
<evidence type="ECO:0000256" key="6">
    <source>
        <dbReference type="ARBA" id="ARBA00023295"/>
    </source>
</evidence>
<evidence type="ECO:0000313" key="10">
    <source>
        <dbReference type="EnsemblPlants" id="Kaladp0058s0055.1.v1.1"/>
    </source>
</evidence>
<evidence type="ECO:0000256" key="4">
    <source>
        <dbReference type="ARBA" id="ARBA00022525"/>
    </source>
</evidence>
<dbReference type="SMART" id="SM00710">
    <property type="entry name" value="PbH1"/>
    <property type="match status" value="7"/>
</dbReference>
<keyword evidence="7" id="KW-0961">Cell wall biogenesis/degradation</keyword>
<accession>A0A7N0U8C1</accession>